<dbReference type="AlphaFoldDB" id="A0A151PAU1"/>
<evidence type="ECO:0000313" key="1">
    <source>
        <dbReference type="EMBL" id="KYO46153.1"/>
    </source>
</evidence>
<reference evidence="1 2" key="1">
    <citation type="journal article" date="2012" name="Genome Biol.">
        <title>Sequencing three crocodilian genomes to illuminate the evolution of archosaurs and amniotes.</title>
        <authorList>
            <person name="St John J.A."/>
            <person name="Braun E.L."/>
            <person name="Isberg S.R."/>
            <person name="Miles L.G."/>
            <person name="Chong A.Y."/>
            <person name="Gongora J."/>
            <person name="Dalzell P."/>
            <person name="Moran C."/>
            <person name="Bed'hom B."/>
            <person name="Abzhanov A."/>
            <person name="Burgess S.C."/>
            <person name="Cooksey A.M."/>
            <person name="Castoe T.A."/>
            <person name="Crawford N.G."/>
            <person name="Densmore L.D."/>
            <person name="Drew J.C."/>
            <person name="Edwards S.V."/>
            <person name="Faircloth B.C."/>
            <person name="Fujita M.K."/>
            <person name="Greenwold M.J."/>
            <person name="Hoffmann F.G."/>
            <person name="Howard J.M."/>
            <person name="Iguchi T."/>
            <person name="Janes D.E."/>
            <person name="Khan S.Y."/>
            <person name="Kohno S."/>
            <person name="de Koning A.J."/>
            <person name="Lance S.L."/>
            <person name="McCarthy F.M."/>
            <person name="McCormack J.E."/>
            <person name="Merchant M.E."/>
            <person name="Peterson D.G."/>
            <person name="Pollock D.D."/>
            <person name="Pourmand N."/>
            <person name="Raney B.J."/>
            <person name="Roessler K.A."/>
            <person name="Sanford J.R."/>
            <person name="Sawyer R.H."/>
            <person name="Schmidt C.J."/>
            <person name="Triplett E.W."/>
            <person name="Tuberville T.D."/>
            <person name="Venegas-Anaya M."/>
            <person name="Howard J.T."/>
            <person name="Jarvis E.D."/>
            <person name="Guillette L.J.Jr."/>
            <person name="Glenn T.C."/>
            <person name="Green R.E."/>
            <person name="Ray D.A."/>
        </authorList>
    </citation>
    <scope>NUCLEOTIDE SEQUENCE [LARGE SCALE GENOMIC DNA]</scope>
    <source>
        <strain evidence="1">KSC_2009_1</strain>
    </source>
</reference>
<sequence>MGLVPVSVVAQHSTITLHQEWPPSREGEEACLHCVWPCDKQSCASTQSSSYPAHALKESESGPSYQCKWQGLKHLRKSLRMSRLTTV</sequence>
<organism evidence="1 2">
    <name type="scientific">Alligator mississippiensis</name>
    <name type="common">American alligator</name>
    <dbReference type="NCBI Taxonomy" id="8496"/>
    <lineage>
        <taxon>Eukaryota</taxon>
        <taxon>Metazoa</taxon>
        <taxon>Chordata</taxon>
        <taxon>Craniata</taxon>
        <taxon>Vertebrata</taxon>
        <taxon>Euteleostomi</taxon>
        <taxon>Archelosauria</taxon>
        <taxon>Archosauria</taxon>
        <taxon>Crocodylia</taxon>
        <taxon>Alligatoridae</taxon>
        <taxon>Alligatorinae</taxon>
        <taxon>Alligator</taxon>
    </lineage>
</organism>
<name>A0A151PAU1_ALLMI</name>
<proteinExistence type="predicted"/>
<keyword evidence="2" id="KW-1185">Reference proteome</keyword>
<dbReference type="EMBL" id="AKHW03000533">
    <property type="protein sequence ID" value="KYO46153.1"/>
    <property type="molecule type" value="Genomic_DNA"/>
</dbReference>
<gene>
    <name evidence="1" type="ORF">Y1Q_0021710</name>
</gene>
<protein>
    <submittedName>
        <fullName evidence="1">Uncharacterized protein</fullName>
    </submittedName>
</protein>
<accession>A0A151PAU1</accession>
<evidence type="ECO:0000313" key="2">
    <source>
        <dbReference type="Proteomes" id="UP000050525"/>
    </source>
</evidence>
<dbReference type="Proteomes" id="UP000050525">
    <property type="component" value="Unassembled WGS sequence"/>
</dbReference>
<comment type="caution">
    <text evidence="1">The sequence shown here is derived from an EMBL/GenBank/DDBJ whole genome shotgun (WGS) entry which is preliminary data.</text>
</comment>